<dbReference type="InterPro" id="IPR009061">
    <property type="entry name" value="DNA-bd_dom_put_sf"/>
</dbReference>
<organism evidence="14 15">
    <name type="scientific">Clostridium subterminale</name>
    <dbReference type="NCBI Taxonomy" id="1550"/>
    <lineage>
        <taxon>Bacteria</taxon>
        <taxon>Bacillati</taxon>
        <taxon>Bacillota</taxon>
        <taxon>Clostridia</taxon>
        <taxon>Eubacteriales</taxon>
        <taxon>Clostridiaceae</taxon>
        <taxon>Clostridium</taxon>
    </lineage>
</organism>
<feature type="binding site" evidence="11">
    <location>
        <position position="346"/>
    </location>
    <ligand>
        <name>Mg(2+)</name>
        <dbReference type="ChEBI" id="CHEBI:18420"/>
        <note>shared with alpha subunit</note>
    </ligand>
</feature>
<comment type="cofactor">
    <cofactor evidence="11">
        <name>Mg(2+)</name>
        <dbReference type="ChEBI" id="CHEBI:18420"/>
    </cofactor>
    <text evidence="11">Binds 2 magnesium ions per tetramer.</text>
</comment>
<dbReference type="Pfam" id="PF03484">
    <property type="entry name" value="B5"/>
    <property type="match status" value="1"/>
</dbReference>
<dbReference type="InterPro" id="IPR036690">
    <property type="entry name" value="Fdx_antiC-bd_sf"/>
</dbReference>
<keyword evidence="15" id="KW-1185">Reference proteome</keyword>
<keyword evidence="4 11" id="KW-0479">Metal-binding</keyword>
<dbReference type="SMART" id="SM00896">
    <property type="entry name" value="FDX-ACB"/>
    <property type="match status" value="1"/>
</dbReference>
<reference evidence="14 15" key="1">
    <citation type="journal article" date="2019" name="Int. J. Syst. Evol. Microbiol.">
        <title>The Global Catalogue of Microorganisms (GCM) 10K type strain sequencing project: providing services to taxonomists for standard genome sequencing and annotation.</title>
        <authorList>
            <consortium name="The Broad Institute Genomics Platform"/>
            <consortium name="The Broad Institute Genome Sequencing Center for Infectious Disease"/>
            <person name="Wu L."/>
            <person name="Ma J."/>
        </authorList>
    </citation>
    <scope>NUCLEOTIDE SEQUENCE [LARGE SCALE GENOMIC DNA]</scope>
    <source>
        <strain evidence="14 15">JCM 1417</strain>
    </source>
</reference>
<feature type="binding site" evidence="11">
    <location>
        <position position="355"/>
    </location>
    <ligand>
        <name>Mg(2+)</name>
        <dbReference type="ChEBI" id="CHEBI:18420"/>
        <note>shared with alpha subunit</note>
    </ligand>
</feature>
<dbReference type="Proteomes" id="UP001501047">
    <property type="component" value="Unassembled WGS sequence"/>
</dbReference>
<dbReference type="EMBL" id="BAAACI010000001">
    <property type="protein sequence ID" value="GAA0766261.1"/>
    <property type="molecule type" value="Genomic_DNA"/>
</dbReference>
<proteinExistence type="inferred from homology"/>
<dbReference type="InterPro" id="IPR041616">
    <property type="entry name" value="PheRS_beta_core"/>
</dbReference>
<dbReference type="PROSITE" id="PS51447">
    <property type="entry name" value="FDX_ACB"/>
    <property type="match status" value="1"/>
</dbReference>
<keyword evidence="5 11" id="KW-0547">Nucleotide-binding</keyword>
<evidence type="ECO:0000259" key="12">
    <source>
        <dbReference type="PROSITE" id="PS51447"/>
    </source>
</evidence>
<dbReference type="SUPFAM" id="SSF56037">
    <property type="entry name" value="PheT/TilS domain"/>
    <property type="match status" value="1"/>
</dbReference>
<dbReference type="HAMAP" id="MF_00283">
    <property type="entry name" value="Phe_tRNA_synth_beta1"/>
    <property type="match status" value="1"/>
</dbReference>
<evidence type="ECO:0000256" key="1">
    <source>
        <dbReference type="ARBA" id="ARBA00008653"/>
    </source>
</evidence>
<dbReference type="InterPro" id="IPR005146">
    <property type="entry name" value="B3/B4_tRNA-bd"/>
</dbReference>
<evidence type="ECO:0000256" key="4">
    <source>
        <dbReference type="ARBA" id="ARBA00022723"/>
    </source>
</evidence>
<dbReference type="Gene3D" id="3.30.56.10">
    <property type="match status" value="2"/>
</dbReference>
<dbReference type="Gene3D" id="3.30.70.380">
    <property type="entry name" value="Ferrodoxin-fold anticodon-binding domain"/>
    <property type="match status" value="1"/>
</dbReference>
<feature type="domain" description="B5" evidence="13">
    <location>
        <begin position="291"/>
        <end position="368"/>
    </location>
</feature>
<comment type="subcellular location">
    <subcellularLocation>
        <location evidence="11">Cytoplasm</location>
    </subcellularLocation>
</comment>
<dbReference type="InterPro" id="IPR045864">
    <property type="entry name" value="aa-tRNA-synth_II/BPL/LPL"/>
</dbReference>
<keyword evidence="8 11" id="KW-0648">Protein biosynthesis</keyword>
<name>A0ABN1KGN8_CLOSU</name>
<sequence length="674" mass="77335">MKISLDWINDYVDIKNIDVDWLVGKFTITTAEIEAVNYIDNDVIIEIDNKSLTNRPDLWCHYGIAREISAITGRKLKSIDYIKEEHLKDISKKTLDVDIEDKEKVLRYSVIKIGNVKANKSPEFIADRLSNCGIRPINIIVDIANYVMLDIGQPLHTFNSRDIHSIGVASLKQPIQFGTLDNSQIDIPEGTLMVCSENNPLAIAGIIGGYESEVCENTEGIILESATFDGVAVRKTASSLGIRTDASVRYEKFLDTTIITVAVGRFLKLLQKYQPEIEVETSLYDNIINEVKSIDISIDHKYIETYLGNNIDKTAVINILKSLEFEVEEKEDVYYIKVPTFRATKDITCKADIIEEILRVYGYDNIKGSPNKAEVAAGIKNPIKDMEYLLKDILVKKFDFNEVHSYSWYDNNWLKRLGYGYKNTLKIVSSGVKQYESLRSDMLPNLLKIIYDNRKSFEEIKIFEIGRVFKMNEGKLTQPKHLTAAIYSSKDEEQLYRYTKGISRYLLKTAKNIDGKYIQIKNDYKEHCLSISYKDVKLGYVYSIPSSTLKLFSRKHTIKVIDINLELLNTVEKNPIKYEAISKYPETYLDFSILTPMNTLYDDIESLVNKFIHPLIIQTNYIDTYSGKNVPDNMKSTTIRMIIGDSDRTLQIDEITKVKELFINYLNENGLQLR</sequence>
<keyword evidence="3 11" id="KW-0436">Ligase</keyword>
<dbReference type="InterPro" id="IPR020825">
    <property type="entry name" value="Phe-tRNA_synthase-like_B3/B4"/>
</dbReference>
<evidence type="ECO:0000256" key="11">
    <source>
        <dbReference type="HAMAP-Rule" id="MF_00283"/>
    </source>
</evidence>
<feature type="domain" description="FDX-ACB" evidence="12">
    <location>
        <begin position="582"/>
        <end position="674"/>
    </location>
</feature>
<dbReference type="SUPFAM" id="SSF46955">
    <property type="entry name" value="Putative DNA-binding domain"/>
    <property type="match status" value="2"/>
</dbReference>
<dbReference type="PANTHER" id="PTHR10947">
    <property type="entry name" value="PHENYLALANYL-TRNA SYNTHETASE BETA CHAIN AND LEUCINE-RICH REPEAT-CONTAINING PROTEIN 47"/>
    <property type="match status" value="1"/>
</dbReference>
<dbReference type="Pfam" id="PF03483">
    <property type="entry name" value="B3_4"/>
    <property type="match status" value="1"/>
</dbReference>
<evidence type="ECO:0000256" key="10">
    <source>
        <dbReference type="ARBA" id="ARBA00049255"/>
    </source>
</evidence>
<keyword evidence="7 11" id="KW-0460">Magnesium</keyword>
<evidence type="ECO:0000256" key="6">
    <source>
        <dbReference type="ARBA" id="ARBA00022840"/>
    </source>
</evidence>
<evidence type="ECO:0000256" key="7">
    <source>
        <dbReference type="ARBA" id="ARBA00022842"/>
    </source>
</evidence>
<dbReference type="RefSeq" id="WP_343823097.1">
    <property type="nucleotide sequence ID" value="NZ_BAAACI010000001.1"/>
</dbReference>
<comment type="similarity">
    <text evidence="1 11">Belongs to the phenylalanyl-tRNA synthetase beta subunit family. Type 1 subfamily.</text>
</comment>
<keyword evidence="6 11" id="KW-0067">ATP-binding</keyword>
<dbReference type="SUPFAM" id="SSF54991">
    <property type="entry name" value="Anticodon-binding domain of PheRS"/>
    <property type="match status" value="1"/>
</dbReference>
<dbReference type="Pfam" id="PF17759">
    <property type="entry name" value="tRNA_synthFbeta"/>
    <property type="match status" value="1"/>
</dbReference>
<dbReference type="SMART" id="SM00873">
    <property type="entry name" value="B3_4"/>
    <property type="match status" value="1"/>
</dbReference>
<gene>
    <name evidence="14" type="primary">pheT_1</name>
    <name evidence="11" type="synonym">pheT</name>
    <name evidence="14" type="ORF">GCM10008908_03750</name>
</gene>
<dbReference type="InterPro" id="IPR004532">
    <property type="entry name" value="Phe-tRNA-ligase_IIc_bsu_bact"/>
</dbReference>
<dbReference type="EC" id="6.1.1.20" evidence="11"/>
<protein>
    <recommendedName>
        <fullName evidence="11">Phenylalanine--tRNA ligase beta subunit</fullName>
        <ecNumber evidence="11">6.1.1.20</ecNumber>
    </recommendedName>
    <alternativeName>
        <fullName evidence="11">Phenylalanyl-tRNA synthetase beta subunit</fullName>
        <shortName evidence="11">PheRS</shortName>
    </alternativeName>
</protein>
<dbReference type="InterPro" id="IPR045060">
    <property type="entry name" value="Phe-tRNA-ligase_IIc_bsu"/>
</dbReference>
<dbReference type="SUPFAM" id="SSF55681">
    <property type="entry name" value="Class II aaRS and biotin synthetases"/>
    <property type="match status" value="1"/>
</dbReference>
<feature type="binding site" evidence="11">
    <location>
        <position position="356"/>
    </location>
    <ligand>
        <name>Mg(2+)</name>
        <dbReference type="ChEBI" id="CHEBI:18420"/>
        <note>shared with alpha subunit</note>
    </ligand>
</feature>
<accession>A0ABN1KGN8</accession>
<dbReference type="InterPro" id="IPR005121">
    <property type="entry name" value="Fdx_antiC-bd"/>
</dbReference>
<dbReference type="InterPro" id="IPR005147">
    <property type="entry name" value="tRNA_synthase_B5-dom"/>
</dbReference>
<evidence type="ECO:0000256" key="2">
    <source>
        <dbReference type="ARBA" id="ARBA00011209"/>
    </source>
</evidence>
<dbReference type="PROSITE" id="PS51483">
    <property type="entry name" value="B5"/>
    <property type="match status" value="1"/>
</dbReference>
<evidence type="ECO:0000256" key="8">
    <source>
        <dbReference type="ARBA" id="ARBA00022917"/>
    </source>
</evidence>
<comment type="subunit">
    <text evidence="2 11">Tetramer of two alpha and two beta subunits.</text>
</comment>
<dbReference type="Pfam" id="PF03147">
    <property type="entry name" value="FDX-ACB"/>
    <property type="match status" value="1"/>
</dbReference>
<comment type="caution">
    <text evidence="14">The sequence shown here is derived from an EMBL/GenBank/DDBJ whole genome shotgun (WGS) entry which is preliminary data.</text>
</comment>
<comment type="catalytic activity">
    <reaction evidence="10 11">
        <text>tRNA(Phe) + L-phenylalanine + ATP = L-phenylalanyl-tRNA(Phe) + AMP + diphosphate + H(+)</text>
        <dbReference type="Rhea" id="RHEA:19413"/>
        <dbReference type="Rhea" id="RHEA-COMP:9668"/>
        <dbReference type="Rhea" id="RHEA-COMP:9699"/>
        <dbReference type="ChEBI" id="CHEBI:15378"/>
        <dbReference type="ChEBI" id="CHEBI:30616"/>
        <dbReference type="ChEBI" id="CHEBI:33019"/>
        <dbReference type="ChEBI" id="CHEBI:58095"/>
        <dbReference type="ChEBI" id="CHEBI:78442"/>
        <dbReference type="ChEBI" id="CHEBI:78531"/>
        <dbReference type="ChEBI" id="CHEBI:456215"/>
        <dbReference type="EC" id="6.1.1.20"/>
    </reaction>
</comment>
<dbReference type="Gene3D" id="3.30.930.10">
    <property type="entry name" value="Bira Bifunctional Protein, Domain 2"/>
    <property type="match status" value="1"/>
</dbReference>
<evidence type="ECO:0000256" key="5">
    <source>
        <dbReference type="ARBA" id="ARBA00022741"/>
    </source>
</evidence>
<evidence type="ECO:0000313" key="14">
    <source>
        <dbReference type="EMBL" id="GAA0766261.1"/>
    </source>
</evidence>
<keyword evidence="11" id="KW-0963">Cytoplasm</keyword>
<keyword evidence="9 11" id="KW-0030">Aminoacyl-tRNA synthetase</keyword>
<evidence type="ECO:0000256" key="9">
    <source>
        <dbReference type="ARBA" id="ARBA00023146"/>
    </source>
</evidence>
<evidence type="ECO:0000313" key="15">
    <source>
        <dbReference type="Proteomes" id="UP001501047"/>
    </source>
</evidence>
<dbReference type="SMART" id="SM00874">
    <property type="entry name" value="B5"/>
    <property type="match status" value="1"/>
</dbReference>
<evidence type="ECO:0000256" key="3">
    <source>
        <dbReference type="ARBA" id="ARBA00022598"/>
    </source>
</evidence>
<dbReference type="PANTHER" id="PTHR10947:SF0">
    <property type="entry name" value="PHENYLALANINE--TRNA LIGASE BETA SUBUNIT"/>
    <property type="match status" value="1"/>
</dbReference>
<feature type="binding site" evidence="11">
    <location>
        <position position="352"/>
    </location>
    <ligand>
        <name>Mg(2+)</name>
        <dbReference type="ChEBI" id="CHEBI:18420"/>
        <note>shared with alpha subunit</note>
    </ligand>
</feature>
<dbReference type="NCBIfam" id="TIGR00472">
    <property type="entry name" value="pheT_bact"/>
    <property type="match status" value="1"/>
</dbReference>
<dbReference type="Gene3D" id="3.50.40.10">
    <property type="entry name" value="Phenylalanyl-trna Synthetase, Chain B, domain 3"/>
    <property type="match status" value="1"/>
</dbReference>
<dbReference type="GO" id="GO:0016874">
    <property type="term" value="F:ligase activity"/>
    <property type="evidence" value="ECO:0007669"/>
    <property type="project" value="UniProtKB-KW"/>
</dbReference>
<evidence type="ECO:0000259" key="13">
    <source>
        <dbReference type="PROSITE" id="PS51483"/>
    </source>
</evidence>